<sequence>MYLGLITGQVNR</sequence>
<reference evidence="1 2" key="1">
    <citation type="submission" date="2019-05" db="EMBL/GenBank/DDBJ databases">
        <title>Another draft genome of Portunus trituberculatus and its Hox gene families provides insights of decapod evolution.</title>
        <authorList>
            <person name="Jeong J.-H."/>
            <person name="Song I."/>
            <person name="Kim S."/>
            <person name="Choi T."/>
            <person name="Kim D."/>
            <person name="Ryu S."/>
            <person name="Kim W."/>
        </authorList>
    </citation>
    <scope>NUCLEOTIDE SEQUENCE [LARGE SCALE GENOMIC DNA]</scope>
    <source>
        <tissue evidence="1">Muscle</tissue>
    </source>
</reference>
<protein>
    <submittedName>
        <fullName evidence="1">Uncharacterized protein</fullName>
    </submittedName>
</protein>
<dbReference type="Proteomes" id="UP000324222">
    <property type="component" value="Unassembled WGS sequence"/>
</dbReference>
<accession>A0A5B7HNK2</accession>
<proteinExistence type="predicted"/>
<name>A0A5B7HNK2_PORTR</name>
<organism evidence="1 2">
    <name type="scientific">Portunus trituberculatus</name>
    <name type="common">Swimming crab</name>
    <name type="synonym">Neptunus trituberculatus</name>
    <dbReference type="NCBI Taxonomy" id="210409"/>
    <lineage>
        <taxon>Eukaryota</taxon>
        <taxon>Metazoa</taxon>
        <taxon>Ecdysozoa</taxon>
        <taxon>Arthropoda</taxon>
        <taxon>Crustacea</taxon>
        <taxon>Multicrustacea</taxon>
        <taxon>Malacostraca</taxon>
        <taxon>Eumalacostraca</taxon>
        <taxon>Eucarida</taxon>
        <taxon>Decapoda</taxon>
        <taxon>Pleocyemata</taxon>
        <taxon>Brachyura</taxon>
        <taxon>Eubrachyura</taxon>
        <taxon>Portunoidea</taxon>
        <taxon>Portunidae</taxon>
        <taxon>Portuninae</taxon>
        <taxon>Portunus</taxon>
    </lineage>
</organism>
<evidence type="ECO:0000313" key="1">
    <source>
        <dbReference type="EMBL" id="MPC70288.1"/>
    </source>
</evidence>
<comment type="caution">
    <text evidence="1">The sequence shown here is derived from an EMBL/GenBank/DDBJ whole genome shotgun (WGS) entry which is preliminary data.</text>
</comment>
<evidence type="ECO:0000313" key="2">
    <source>
        <dbReference type="Proteomes" id="UP000324222"/>
    </source>
</evidence>
<keyword evidence="2" id="KW-1185">Reference proteome</keyword>
<gene>
    <name evidence="1" type="ORF">E2C01_064532</name>
</gene>
<dbReference type="EMBL" id="VSRR010030877">
    <property type="protein sequence ID" value="MPC70288.1"/>
    <property type="molecule type" value="Genomic_DNA"/>
</dbReference>